<dbReference type="AlphaFoldDB" id="A0A1H8FRK4"/>
<dbReference type="GO" id="GO:0006528">
    <property type="term" value="P:asparagine metabolic process"/>
    <property type="evidence" value="ECO:0007669"/>
    <property type="project" value="TreeGrafter"/>
</dbReference>
<dbReference type="GO" id="GO:0006107">
    <property type="term" value="P:oxaloacetate metabolic process"/>
    <property type="evidence" value="ECO:0007669"/>
    <property type="project" value="TreeGrafter"/>
</dbReference>
<dbReference type="InterPro" id="IPR036526">
    <property type="entry name" value="C-N_Hydrolase_sf"/>
</dbReference>
<name>A0A1H8FRK4_9FIRM</name>
<dbReference type="SUPFAM" id="SSF56317">
    <property type="entry name" value="Carbon-nitrogen hydrolase"/>
    <property type="match status" value="1"/>
</dbReference>
<evidence type="ECO:0000313" key="4">
    <source>
        <dbReference type="EMBL" id="SEN33887.1"/>
    </source>
</evidence>
<feature type="domain" description="CN hydrolase" evidence="3">
    <location>
        <begin position="5"/>
        <end position="249"/>
    </location>
</feature>
<dbReference type="Pfam" id="PF00795">
    <property type="entry name" value="CN_hydrolase"/>
    <property type="match status" value="1"/>
</dbReference>
<protein>
    <submittedName>
        <fullName evidence="4">Predicted amidohydrolase</fullName>
    </submittedName>
</protein>
<dbReference type="InterPro" id="IPR001110">
    <property type="entry name" value="UPF0012_CS"/>
</dbReference>
<dbReference type="InterPro" id="IPR045254">
    <property type="entry name" value="Nit1/2_C-N_Hydrolase"/>
</dbReference>
<evidence type="ECO:0000259" key="3">
    <source>
        <dbReference type="PROSITE" id="PS50263"/>
    </source>
</evidence>
<dbReference type="CDD" id="cd07572">
    <property type="entry name" value="nit"/>
    <property type="match status" value="1"/>
</dbReference>
<dbReference type="PROSITE" id="PS50263">
    <property type="entry name" value="CN_HYDROLASE"/>
    <property type="match status" value="1"/>
</dbReference>
<gene>
    <name evidence="4" type="ORF">SAMN05216454_102206</name>
</gene>
<sequence length="275" mass="31313">MIEKYKLAVVQMKVTDNKKENISKAKDMIREAAQKGANLVILPEIFNSPYNNSSFPVYAEEFPGETSLEMMKIAKECSIVLVAGSIPEKEGDSIFNTCYVYNESGEVIGRHRKIHLFDINIKGGQYFKESDVLTAGKDFTVVDTKFGKIGIAICYDVRFPEYFRILSEMGAELVALPAAFNMTTGPAHWEISLRMRAVDNQIYMAAASPARDESQSYVSYANSMIVDPWGKVLENADTDEKIIYSDIDRKRVYEIREQLPLLKHLRKDLYKLKYK</sequence>
<dbReference type="PROSITE" id="PS01227">
    <property type="entry name" value="UPF0012"/>
    <property type="match status" value="1"/>
</dbReference>
<evidence type="ECO:0000256" key="1">
    <source>
        <dbReference type="ARBA" id="ARBA00010613"/>
    </source>
</evidence>
<dbReference type="Proteomes" id="UP000199512">
    <property type="component" value="Unassembled WGS sequence"/>
</dbReference>
<evidence type="ECO:0000256" key="2">
    <source>
        <dbReference type="ARBA" id="ARBA00022801"/>
    </source>
</evidence>
<reference evidence="4 5" key="1">
    <citation type="submission" date="2016-10" db="EMBL/GenBank/DDBJ databases">
        <authorList>
            <person name="de Groot N.N."/>
        </authorList>
    </citation>
    <scope>NUCLEOTIDE SEQUENCE [LARGE SCALE GENOMIC DNA]</scope>
    <source>
        <strain evidence="4 5">Calf135</strain>
    </source>
</reference>
<dbReference type="GO" id="GO:0006541">
    <property type="term" value="P:glutamine metabolic process"/>
    <property type="evidence" value="ECO:0007669"/>
    <property type="project" value="TreeGrafter"/>
</dbReference>
<dbReference type="EMBL" id="FODF01000002">
    <property type="protein sequence ID" value="SEN33887.1"/>
    <property type="molecule type" value="Genomic_DNA"/>
</dbReference>
<organism evidence="4 5">
    <name type="scientific">Peptostreptococcus russellii</name>
    <dbReference type="NCBI Taxonomy" id="215200"/>
    <lineage>
        <taxon>Bacteria</taxon>
        <taxon>Bacillati</taxon>
        <taxon>Bacillota</taxon>
        <taxon>Clostridia</taxon>
        <taxon>Peptostreptococcales</taxon>
        <taxon>Peptostreptococcaceae</taxon>
        <taxon>Peptostreptococcus</taxon>
    </lineage>
</organism>
<dbReference type="PANTHER" id="PTHR23088">
    <property type="entry name" value="NITRILASE-RELATED"/>
    <property type="match status" value="1"/>
</dbReference>
<dbReference type="STRING" id="215200.SAMN05216454_102206"/>
<dbReference type="PANTHER" id="PTHR23088:SF30">
    <property type="entry name" value="OMEGA-AMIDASE NIT2"/>
    <property type="match status" value="1"/>
</dbReference>
<dbReference type="GO" id="GO:0050152">
    <property type="term" value="F:omega-amidase activity"/>
    <property type="evidence" value="ECO:0007669"/>
    <property type="project" value="TreeGrafter"/>
</dbReference>
<evidence type="ECO:0000313" key="5">
    <source>
        <dbReference type="Proteomes" id="UP000199512"/>
    </source>
</evidence>
<dbReference type="Gene3D" id="3.60.110.10">
    <property type="entry name" value="Carbon-nitrogen hydrolase"/>
    <property type="match status" value="1"/>
</dbReference>
<dbReference type="InterPro" id="IPR003010">
    <property type="entry name" value="C-N_Hydrolase"/>
</dbReference>
<keyword evidence="2 4" id="KW-0378">Hydrolase</keyword>
<accession>A0A1H8FRK4</accession>
<proteinExistence type="inferred from homology"/>
<keyword evidence="5" id="KW-1185">Reference proteome</keyword>
<comment type="similarity">
    <text evidence="1">Belongs to the carbon-nitrogen hydrolase superfamily. NIT1/NIT2 family.</text>
</comment>